<gene>
    <name evidence="14" type="ORF">ER308_07680</name>
</gene>
<feature type="transmembrane region" description="Helical" evidence="11">
    <location>
        <begin position="80"/>
        <end position="100"/>
    </location>
</feature>
<dbReference type="InterPro" id="IPR036721">
    <property type="entry name" value="RCK_C_sf"/>
</dbReference>
<accession>A0A411YE11</accession>
<evidence type="ECO:0000256" key="4">
    <source>
        <dbReference type="ARBA" id="ARBA00022989"/>
    </source>
</evidence>
<dbReference type="KEGG" id="erz:ER308_07680"/>
<dbReference type="InterPro" id="IPR001807">
    <property type="entry name" value="ClC"/>
</dbReference>
<evidence type="ECO:0000259" key="13">
    <source>
        <dbReference type="PROSITE" id="PS51371"/>
    </source>
</evidence>
<dbReference type="PROSITE" id="PS51202">
    <property type="entry name" value="RCK_C"/>
    <property type="match status" value="1"/>
</dbReference>
<reference evidence="14 15" key="1">
    <citation type="submission" date="2019-01" db="EMBL/GenBank/DDBJ databases">
        <title>Egibacter rhizosphaerae EGI 80759T.</title>
        <authorList>
            <person name="Chen D.-D."/>
            <person name="Tian Y."/>
            <person name="Jiao J.-Y."/>
            <person name="Zhang X.-T."/>
            <person name="Zhang Y.-G."/>
            <person name="Zhang Y."/>
            <person name="Xiao M."/>
            <person name="Shu W.-S."/>
            <person name="Li W.-J."/>
        </authorList>
    </citation>
    <scope>NUCLEOTIDE SEQUENCE [LARGE SCALE GENOMIC DNA]</scope>
    <source>
        <strain evidence="14 15">EGI 80759</strain>
    </source>
</reference>
<dbReference type="SUPFAM" id="SSF116726">
    <property type="entry name" value="TrkA C-terminal domain-like"/>
    <property type="match status" value="1"/>
</dbReference>
<dbReference type="Gene3D" id="1.10.3080.10">
    <property type="entry name" value="Clc chloride channel"/>
    <property type="match status" value="1"/>
</dbReference>
<dbReference type="PANTHER" id="PTHR43427">
    <property type="entry name" value="CHLORIDE CHANNEL PROTEIN CLC-E"/>
    <property type="match status" value="1"/>
</dbReference>
<dbReference type="Pfam" id="PF00571">
    <property type="entry name" value="CBS"/>
    <property type="match status" value="2"/>
</dbReference>
<comment type="subcellular location">
    <subcellularLocation>
        <location evidence="1">Membrane</location>
        <topology evidence="1">Multi-pass membrane protein</topology>
    </subcellularLocation>
</comment>
<dbReference type="EMBL" id="CP036402">
    <property type="protein sequence ID" value="QBI19445.1"/>
    <property type="molecule type" value="Genomic_DNA"/>
</dbReference>
<dbReference type="InterPro" id="IPR014743">
    <property type="entry name" value="Cl-channel_core"/>
</dbReference>
<keyword evidence="15" id="KW-1185">Reference proteome</keyword>
<name>A0A411YE11_9ACTN</name>
<dbReference type="PANTHER" id="PTHR43427:SF6">
    <property type="entry name" value="CHLORIDE CHANNEL PROTEIN CLC-E"/>
    <property type="match status" value="1"/>
</dbReference>
<evidence type="ECO:0000256" key="1">
    <source>
        <dbReference type="ARBA" id="ARBA00004141"/>
    </source>
</evidence>
<keyword evidence="2" id="KW-0813">Transport</keyword>
<protein>
    <submittedName>
        <fullName evidence="14">CBS domain-containing protein</fullName>
    </submittedName>
</protein>
<dbReference type="SUPFAM" id="SSF81340">
    <property type="entry name" value="Clc chloride channel"/>
    <property type="match status" value="1"/>
</dbReference>
<feature type="transmembrane region" description="Helical" evidence="11">
    <location>
        <begin position="283"/>
        <end position="302"/>
    </location>
</feature>
<dbReference type="GO" id="GO:0005254">
    <property type="term" value="F:chloride channel activity"/>
    <property type="evidence" value="ECO:0007669"/>
    <property type="project" value="UniProtKB-KW"/>
</dbReference>
<feature type="domain" description="CBS" evidence="13">
    <location>
        <begin position="474"/>
        <end position="538"/>
    </location>
</feature>
<dbReference type="AlphaFoldDB" id="A0A411YE11"/>
<dbReference type="SMART" id="SM00116">
    <property type="entry name" value="CBS"/>
    <property type="match status" value="2"/>
</dbReference>
<dbReference type="RefSeq" id="WP_131154442.1">
    <property type="nucleotide sequence ID" value="NZ_CP036402.1"/>
</dbReference>
<evidence type="ECO:0000256" key="6">
    <source>
        <dbReference type="ARBA" id="ARBA00023136"/>
    </source>
</evidence>
<evidence type="ECO:0000256" key="2">
    <source>
        <dbReference type="ARBA" id="ARBA00022448"/>
    </source>
</evidence>
<feature type="transmembrane region" description="Helical" evidence="11">
    <location>
        <begin position="322"/>
        <end position="350"/>
    </location>
</feature>
<sequence>MSAPVARRIANATAHGATALRRLVSAGAARLGSRSAVLSAMAIVIGLATGLLAAALFLGISWARDTVFDGTAEFAPSVPIVVGVPTIGGLLVGLLVWRLVPEARGSGISQLMEAIALRGGHVRGRVVGGKLAASAVGLGTGGSGGREGPVVQIGGAVGSLLGRAVDTDEDETRSLIAAGAAGGIAASFNAPIGGMLFALEVILGRFGIRHLQTVVLAAVVASVTARQILGEQLIYRPPAYSLGEPQELLLYGLLGLVAVIVGVGYVRAIALSERLAAQLPMAFPLRTALGGLGVGLLALAVPEVLGTGDRIPDVAGGLTEPVAAMFSGAVAPTMLLTLLAAKFVATCLSLGTGNAVGSFGPLLFLGAALGGAFGHGAQVLIPTAEPGAFALAGTAAVIAAASRAPLTGALLVFELTGSYDLVLPIILAAGVATVLGDRVFGPSLYTEPLRRRGITYEVGEDVDVLQTVTVREVMNTDPDIVTADTQLPDLREWFRDTRHHGAPVVTVDDSGTHRLVGVVTLTDIAGADEPGPGRLGDTGDIFSMSSRIRELTAADICTRDIVTVTPEAPIYRAVQRMAALDVGRLPVVDRRDPERLLGLVRRADIVRAYRQALQRSLGESQRRQRSRLRDLAGARFSELVVAPDSSAAGRRVSEVDWPAGTVLTSVRRGDELIVPNGDTVLEAGDELVALQRSGSTAELWRLVGPPPDRP</sequence>
<feature type="transmembrane region" description="Helical" evidence="11">
    <location>
        <begin position="387"/>
        <end position="406"/>
    </location>
</feature>
<keyword evidence="9" id="KW-0407">Ion channel</keyword>
<dbReference type="GO" id="GO:0008324">
    <property type="term" value="F:monoatomic cation transmembrane transporter activity"/>
    <property type="evidence" value="ECO:0007669"/>
    <property type="project" value="InterPro"/>
</dbReference>
<dbReference type="InterPro" id="IPR050368">
    <property type="entry name" value="ClC-type_chloride_channel"/>
</dbReference>
<evidence type="ECO:0000256" key="7">
    <source>
        <dbReference type="ARBA" id="ARBA00023173"/>
    </source>
</evidence>
<dbReference type="InterPro" id="IPR000644">
    <property type="entry name" value="CBS_dom"/>
</dbReference>
<keyword evidence="4 11" id="KW-1133">Transmembrane helix</keyword>
<proteinExistence type="predicted"/>
<evidence type="ECO:0000256" key="11">
    <source>
        <dbReference type="SAM" id="Phobius"/>
    </source>
</evidence>
<dbReference type="Pfam" id="PF00654">
    <property type="entry name" value="Voltage_CLC"/>
    <property type="match status" value="1"/>
</dbReference>
<dbReference type="CDD" id="cd00400">
    <property type="entry name" value="Voltage_gated_ClC"/>
    <property type="match status" value="1"/>
</dbReference>
<evidence type="ECO:0000256" key="10">
    <source>
        <dbReference type="PROSITE-ProRule" id="PRU00703"/>
    </source>
</evidence>
<dbReference type="Gene3D" id="3.10.580.10">
    <property type="entry name" value="CBS-domain"/>
    <property type="match status" value="1"/>
</dbReference>
<feature type="domain" description="CBS" evidence="13">
    <location>
        <begin position="557"/>
        <end position="615"/>
    </location>
</feature>
<keyword evidence="3 11" id="KW-0812">Transmembrane</keyword>
<organism evidence="14 15">
    <name type="scientific">Egibacter rhizosphaerae</name>
    <dbReference type="NCBI Taxonomy" id="1670831"/>
    <lineage>
        <taxon>Bacteria</taxon>
        <taxon>Bacillati</taxon>
        <taxon>Actinomycetota</taxon>
        <taxon>Nitriliruptoria</taxon>
        <taxon>Egibacterales</taxon>
        <taxon>Egibacteraceae</taxon>
        <taxon>Egibacter</taxon>
    </lineage>
</organism>
<dbReference type="SUPFAM" id="SSF54631">
    <property type="entry name" value="CBS-domain pair"/>
    <property type="match status" value="1"/>
</dbReference>
<evidence type="ECO:0000256" key="3">
    <source>
        <dbReference type="ARBA" id="ARBA00022692"/>
    </source>
</evidence>
<dbReference type="PROSITE" id="PS51371">
    <property type="entry name" value="CBS"/>
    <property type="match status" value="2"/>
</dbReference>
<dbReference type="GO" id="GO:0006813">
    <property type="term" value="P:potassium ion transport"/>
    <property type="evidence" value="ECO:0007669"/>
    <property type="project" value="InterPro"/>
</dbReference>
<dbReference type="Gene3D" id="3.30.70.1450">
    <property type="entry name" value="Regulator of K+ conductance, C-terminal domain"/>
    <property type="match status" value="1"/>
</dbReference>
<feature type="transmembrane region" description="Helical" evidence="11">
    <location>
        <begin position="249"/>
        <end position="271"/>
    </location>
</feature>
<dbReference type="OrthoDB" id="9767361at2"/>
<evidence type="ECO:0000256" key="9">
    <source>
        <dbReference type="ARBA" id="ARBA00023303"/>
    </source>
</evidence>
<feature type="transmembrane region" description="Helical" evidence="11">
    <location>
        <begin position="36"/>
        <end position="60"/>
    </location>
</feature>
<evidence type="ECO:0000313" key="14">
    <source>
        <dbReference type="EMBL" id="QBI19445.1"/>
    </source>
</evidence>
<evidence type="ECO:0000313" key="15">
    <source>
        <dbReference type="Proteomes" id="UP000291469"/>
    </source>
</evidence>
<keyword evidence="6 11" id="KW-0472">Membrane</keyword>
<keyword evidence="7" id="KW-0869">Chloride channel</keyword>
<dbReference type="InterPro" id="IPR046342">
    <property type="entry name" value="CBS_dom_sf"/>
</dbReference>
<evidence type="ECO:0000256" key="5">
    <source>
        <dbReference type="ARBA" id="ARBA00023065"/>
    </source>
</evidence>
<keyword evidence="5" id="KW-0406">Ion transport</keyword>
<keyword evidence="8" id="KW-0868">Chloride</keyword>
<evidence type="ECO:0000256" key="8">
    <source>
        <dbReference type="ARBA" id="ARBA00023214"/>
    </source>
</evidence>
<feature type="domain" description="RCK C-terminal" evidence="12">
    <location>
        <begin position="623"/>
        <end position="705"/>
    </location>
</feature>
<dbReference type="Proteomes" id="UP000291469">
    <property type="component" value="Chromosome"/>
</dbReference>
<dbReference type="Pfam" id="PF02080">
    <property type="entry name" value="TrkA_C"/>
    <property type="match status" value="1"/>
</dbReference>
<dbReference type="GO" id="GO:0034707">
    <property type="term" value="C:chloride channel complex"/>
    <property type="evidence" value="ECO:0007669"/>
    <property type="project" value="UniProtKB-KW"/>
</dbReference>
<feature type="transmembrane region" description="Helical" evidence="11">
    <location>
        <begin position="418"/>
        <end position="436"/>
    </location>
</feature>
<dbReference type="InterPro" id="IPR006037">
    <property type="entry name" value="RCK_C"/>
</dbReference>
<evidence type="ECO:0000259" key="12">
    <source>
        <dbReference type="PROSITE" id="PS51202"/>
    </source>
</evidence>
<keyword evidence="10" id="KW-0129">CBS domain</keyword>
<dbReference type="PRINTS" id="PR00762">
    <property type="entry name" value="CLCHANNEL"/>
</dbReference>